<evidence type="ECO:0000313" key="2">
    <source>
        <dbReference type="Proteomes" id="UP001164539"/>
    </source>
</evidence>
<protein>
    <submittedName>
        <fullName evidence="1">Glutamate receptor</fullName>
    </submittedName>
</protein>
<comment type="caution">
    <text evidence="1">The sequence shown here is derived from an EMBL/GenBank/DDBJ whole genome shotgun (WGS) entry which is preliminary data.</text>
</comment>
<dbReference type="Proteomes" id="UP001164539">
    <property type="component" value="Chromosome 10"/>
</dbReference>
<reference evidence="1 2" key="1">
    <citation type="journal article" date="2023" name="Science">
        <title>Complex scaffold remodeling in plant triterpene biosynthesis.</title>
        <authorList>
            <person name="De La Pena R."/>
            <person name="Hodgson H."/>
            <person name="Liu J.C."/>
            <person name="Stephenson M.J."/>
            <person name="Martin A.C."/>
            <person name="Owen C."/>
            <person name="Harkess A."/>
            <person name="Leebens-Mack J."/>
            <person name="Jimenez L.E."/>
            <person name="Osbourn A."/>
            <person name="Sattely E.S."/>
        </authorList>
    </citation>
    <scope>NUCLEOTIDE SEQUENCE [LARGE SCALE GENOMIC DNA]</scope>
    <source>
        <strain evidence="2">cv. JPN11</strain>
        <tissue evidence="1">Leaf</tissue>
    </source>
</reference>
<organism evidence="1 2">
    <name type="scientific">Melia azedarach</name>
    <name type="common">Chinaberry tree</name>
    <dbReference type="NCBI Taxonomy" id="155640"/>
    <lineage>
        <taxon>Eukaryota</taxon>
        <taxon>Viridiplantae</taxon>
        <taxon>Streptophyta</taxon>
        <taxon>Embryophyta</taxon>
        <taxon>Tracheophyta</taxon>
        <taxon>Spermatophyta</taxon>
        <taxon>Magnoliopsida</taxon>
        <taxon>eudicotyledons</taxon>
        <taxon>Gunneridae</taxon>
        <taxon>Pentapetalae</taxon>
        <taxon>rosids</taxon>
        <taxon>malvids</taxon>
        <taxon>Sapindales</taxon>
        <taxon>Meliaceae</taxon>
        <taxon>Melia</taxon>
    </lineage>
</organism>
<proteinExistence type="predicted"/>
<keyword evidence="1" id="KW-0675">Receptor</keyword>
<gene>
    <name evidence="1" type="ORF">OWV82_019198</name>
</gene>
<keyword evidence="2" id="KW-1185">Reference proteome</keyword>
<evidence type="ECO:0000313" key="1">
    <source>
        <dbReference type="EMBL" id="KAJ4709401.1"/>
    </source>
</evidence>
<name>A0ACC1XD38_MELAZ</name>
<dbReference type="EMBL" id="CM051403">
    <property type="protein sequence ID" value="KAJ4709401.1"/>
    <property type="molecule type" value="Genomic_DNA"/>
</dbReference>
<accession>A0ACC1XD38</accession>
<sequence>MVHIGAIFDADSTEGAAAEISMSLAISDFYALHSNYRTRVVLHIRNTKELVGTAAAVMDLLRNVEVHAIIGPQLSDAAPFVIKLGEKTEVPILSFFDTSPTLSLAENPYFIRAAQDDSNQVKAIAAIVQEFEWYEAVIVYEDTDFSNGMISKLVDALQGNNIRVEYMIPIPISAKDFQISRELDMLMTKQTRVFIVHMSTSLGSRFFTLVNKVGMMSEGYAWFMTTAMSNSINDMDPQVIDSMEGVLGIRPYVPMSNDLENFKKRWKRNLLLKKPNTSVTEPNIFSLWAYDTIWALARATERIEATDIFFDINTNESSSTDFTGLGFSKIGPRLLNEILNTRFKGVSGEFHLVNRQLQTSTFELVNVIGRGERVVGYWTPDNGIFQKLGSTSNNKLKKIIWPGDSTRKPKCWAVPKLRIGIPVKLGFTQFVNSYKDSRTNETKCGGLSCDVFLAALDKLDFNVTYEFIPFEDKNGSMAGSYNELIEQVARKKYDAVVGDTTILANRTKYVDFTMPYTESGVAILVPVRQNKHSSMWIFFRPWSWDLWLSVLAACIITALVLRIMEHQTENTEIGVGAPPKRQLFLLMLFPFYALALPQREMVVRECSKLVLIIWLCLAFILMQSYTASLSSMLTLDQLQPTFDSVKDLREKGYYIGYKKNSFVKDLLLQLKFNDSKLKPYNTADDYLKALSKGSEYGGVAAIFEEIPYVRIFLSKYGSKFMMAGPTYRTDGFGFAFPKDSPLVPYLSRAILEVREGDIMDKIEERYFGDQKVTVSYAGPSISTESSSLKTYSFAGLFIIAGIATLLALLISERYIWQKPIFLAKQFSLRFLSSHSSDGTGTEIVPQTTTEMVATEVVESFSGDSERSSTQISENIFTEEENKEQ</sequence>